<keyword evidence="2" id="KW-0732">Signal</keyword>
<dbReference type="RefSeq" id="WP_157038358.1">
    <property type="nucleotide sequence ID" value="NZ_HF571038.1"/>
</dbReference>
<reference evidence="3 4" key="1">
    <citation type="journal article" date="2013" name="ISME J.">
        <title>A metabolic model for members of the genus Tetrasphaera involved in enhanced biological phosphorus removal.</title>
        <authorList>
            <person name="Kristiansen R."/>
            <person name="Nguyen H.T.T."/>
            <person name="Saunders A.M."/>
            <person name="Nielsen J.L."/>
            <person name="Wimmer R."/>
            <person name="Le V.Q."/>
            <person name="McIlroy S.J."/>
            <person name="Petrovski S."/>
            <person name="Seviour R.J."/>
            <person name="Calteau A."/>
            <person name="Nielsen K.L."/>
            <person name="Nielsen P.H."/>
        </authorList>
    </citation>
    <scope>NUCLEOTIDE SEQUENCE [LARGE SCALE GENOMIC DNA]</scope>
    <source>
        <strain evidence="3 4">Ben 74</strain>
    </source>
</reference>
<keyword evidence="4" id="KW-1185">Reference proteome</keyword>
<dbReference type="AlphaFoldDB" id="A0A077MDQ1"/>
<dbReference type="PROSITE" id="PS51257">
    <property type="entry name" value="PROKAR_LIPOPROTEIN"/>
    <property type="match status" value="1"/>
</dbReference>
<name>A0A077MDQ1_9MICO</name>
<feature type="signal peptide" evidence="2">
    <location>
        <begin position="1"/>
        <end position="22"/>
    </location>
</feature>
<protein>
    <submittedName>
        <fullName evidence="3">Uncharacterized protein</fullName>
    </submittedName>
</protein>
<dbReference type="EMBL" id="CAJC01000139">
    <property type="protein sequence ID" value="CCI53057.1"/>
    <property type="molecule type" value="Genomic_DNA"/>
</dbReference>
<proteinExistence type="predicted"/>
<dbReference type="OrthoDB" id="9982680at2"/>
<evidence type="ECO:0000313" key="3">
    <source>
        <dbReference type="EMBL" id="CCI53057.1"/>
    </source>
</evidence>
<dbReference type="STRING" id="1193518.BN13_30009"/>
<accession>A0A077MDQ1</accession>
<feature type="compositionally biased region" description="Low complexity" evidence="1">
    <location>
        <begin position="21"/>
        <end position="60"/>
    </location>
</feature>
<gene>
    <name evidence="3" type="ORF">BN13_30009</name>
</gene>
<feature type="chain" id="PRO_5039230150" evidence="2">
    <location>
        <begin position="23"/>
        <end position="163"/>
    </location>
</feature>
<sequence length="163" mass="15997">MTNRFRALTVIAAAGLALTGCGGSSDSPSSSSAAATSNSAPAPASSSTSAATSASSSTTESGGGSAMGDPEKCLAAASAGLDMTSVGLDALTGDFDQAAFDKAFPASTLEKVPDELKDAYQAAMDAAKALVGKSAEEAMTLSNAYTDKMTDYANQLGKVCAGQ</sequence>
<feature type="region of interest" description="Disordered" evidence="1">
    <location>
        <begin position="21"/>
        <end position="69"/>
    </location>
</feature>
<evidence type="ECO:0000313" key="4">
    <source>
        <dbReference type="Proteomes" id="UP000035720"/>
    </source>
</evidence>
<evidence type="ECO:0000256" key="2">
    <source>
        <dbReference type="SAM" id="SignalP"/>
    </source>
</evidence>
<dbReference type="Proteomes" id="UP000035720">
    <property type="component" value="Unassembled WGS sequence"/>
</dbReference>
<organism evidence="3 4">
    <name type="scientific">Nostocoides jenkinsii Ben 74</name>
    <dbReference type="NCBI Taxonomy" id="1193518"/>
    <lineage>
        <taxon>Bacteria</taxon>
        <taxon>Bacillati</taxon>
        <taxon>Actinomycetota</taxon>
        <taxon>Actinomycetes</taxon>
        <taxon>Micrococcales</taxon>
        <taxon>Intrasporangiaceae</taxon>
        <taxon>Nostocoides</taxon>
    </lineage>
</organism>
<evidence type="ECO:0000256" key="1">
    <source>
        <dbReference type="SAM" id="MobiDB-lite"/>
    </source>
</evidence>
<comment type="caution">
    <text evidence="3">The sequence shown here is derived from an EMBL/GenBank/DDBJ whole genome shotgun (WGS) entry which is preliminary data.</text>
</comment>